<comment type="caution">
    <text evidence="2">The sequence shown here is derived from an EMBL/GenBank/DDBJ whole genome shotgun (WGS) entry which is preliminary data.</text>
</comment>
<protein>
    <submittedName>
        <fullName evidence="2">Ulp1-like peptidase</fullName>
    </submittedName>
</protein>
<sequence>MAVPNNKYFPAIVSCQVHKIGNLIKDKLTKEQLQMFNKTMICCSLHDQEYLEWIHRPQLSPQREQSQTVANQSEMHPITNKKRCRLKKSNDKEQQSHSKSYKKLKKEIKEVRKNLSTLTSIVCRMDDTIRKQPLELSEMKQMLSYVDTSNHVVGISLPLFILEITKSCIEIVFQIFFCP</sequence>
<evidence type="ECO:0000256" key="1">
    <source>
        <dbReference type="SAM" id="MobiDB-lite"/>
    </source>
</evidence>
<gene>
    <name evidence="2" type="ORF">E5676_scaffold469G00130</name>
</gene>
<evidence type="ECO:0000313" key="2">
    <source>
        <dbReference type="EMBL" id="TYJ97629.1"/>
    </source>
</evidence>
<organism evidence="2 3">
    <name type="scientific">Cucumis melo var. makuwa</name>
    <name type="common">Oriental melon</name>
    <dbReference type="NCBI Taxonomy" id="1194695"/>
    <lineage>
        <taxon>Eukaryota</taxon>
        <taxon>Viridiplantae</taxon>
        <taxon>Streptophyta</taxon>
        <taxon>Embryophyta</taxon>
        <taxon>Tracheophyta</taxon>
        <taxon>Spermatophyta</taxon>
        <taxon>Magnoliopsida</taxon>
        <taxon>eudicotyledons</taxon>
        <taxon>Gunneridae</taxon>
        <taxon>Pentapetalae</taxon>
        <taxon>rosids</taxon>
        <taxon>fabids</taxon>
        <taxon>Cucurbitales</taxon>
        <taxon>Cucurbitaceae</taxon>
        <taxon>Benincaseae</taxon>
        <taxon>Cucumis</taxon>
    </lineage>
</organism>
<reference evidence="2 3" key="1">
    <citation type="submission" date="2019-08" db="EMBL/GenBank/DDBJ databases">
        <title>Draft genome sequences of two oriental melons (Cucumis melo L. var makuwa).</title>
        <authorList>
            <person name="Kwon S.-Y."/>
        </authorList>
    </citation>
    <scope>NUCLEOTIDE SEQUENCE [LARGE SCALE GENOMIC DNA]</scope>
    <source>
        <strain evidence="3">cv. Chang Bougi</strain>
        <tissue evidence="2">Leaf</tissue>
    </source>
</reference>
<name>A0A5D3BF09_CUCMM</name>
<dbReference type="AlphaFoldDB" id="A0A5D3BF09"/>
<proteinExistence type="predicted"/>
<dbReference type="EMBL" id="SSTD01018683">
    <property type="protein sequence ID" value="TYJ97629.1"/>
    <property type="molecule type" value="Genomic_DNA"/>
</dbReference>
<dbReference type="Proteomes" id="UP000321947">
    <property type="component" value="Unassembled WGS sequence"/>
</dbReference>
<feature type="compositionally biased region" description="Polar residues" evidence="1">
    <location>
        <begin position="62"/>
        <end position="74"/>
    </location>
</feature>
<accession>A0A5D3BF09</accession>
<evidence type="ECO:0000313" key="3">
    <source>
        <dbReference type="Proteomes" id="UP000321947"/>
    </source>
</evidence>
<feature type="region of interest" description="Disordered" evidence="1">
    <location>
        <begin position="62"/>
        <end position="103"/>
    </location>
</feature>